<feature type="compositionally biased region" description="Polar residues" evidence="7">
    <location>
        <begin position="1693"/>
        <end position="1706"/>
    </location>
</feature>
<feature type="region of interest" description="Disordered" evidence="7">
    <location>
        <begin position="440"/>
        <end position="510"/>
    </location>
</feature>
<protein>
    <submittedName>
        <fullName evidence="8">Kelch motif family protein</fullName>
    </submittedName>
</protein>
<evidence type="ECO:0000256" key="3">
    <source>
        <dbReference type="ARBA" id="ARBA00022737"/>
    </source>
</evidence>
<feature type="region of interest" description="Disordered" evidence="7">
    <location>
        <begin position="782"/>
        <end position="827"/>
    </location>
</feature>
<dbReference type="GO" id="GO:0008270">
    <property type="term" value="F:zinc ion binding"/>
    <property type="evidence" value="ECO:0007669"/>
    <property type="project" value="UniProtKB-KW"/>
</dbReference>
<keyword evidence="3" id="KW-0677">Repeat</keyword>
<keyword evidence="2" id="KW-0479">Metal-binding</keyword>
<keyword evidence="4" id="KW-0863">Zinc-finger</keyword>
<dbReference type="SMART" id="SM00612">
    <property type="entry name" value="Kelch"/>
    <property type="match status" value="3"/>
</dbReference>
<feature type="compositionally biased region" description="Basic residues" evidence="7">
    <location>
        <begin position="600"/>
        <end position="614"/>
    </location>
</feature>
<feature type="region of interest" description="Disordered" evidence="7">
    <location>
        <begin position="151"/>
        <end position="174"/>
    </location>
</feature>
<dbReference type="InParanoid" id="A0A078A4Y4"/>
<feature type="region of interest" description="Disordered" evidence="7">
    <location>
        <begin position="1693"/>
        <end position="1727"/>
    </location>
</feature>
<keyword evidence="6" id="KW-0175">Coiled coil</keyword>
<keyword evidence="5" id="KW-0862">Zinc</keyword>
<evidence type="ECO:0000256" key="5">
    <source>
        <dbReference type="ARBA" id="ARBA00022833"/>
    </source>
</evidence>
<reference evidence="8 9" key="1">
    <citation type="submission" date="2014-06" db="EMBL/GenBank/DDBJ databases">
        <authorList>
            <person name="Swart Estienne"/>
        </authorList>
    </citation>
    <scope>NUCLEOTIDE SEQUENCE [LARGE SCALE GENOMIC DNA]</scope>
    <source>
        <strain evidence="8 9">130c</strain>
    </source>
</reference>
<dbReference type="Pfam" id="PF01344">
    <property type="entry name" value="Kelch_1"/>
    <property type="match status" value="1"/>
</dbReference>
<dbReference type="Gene3D" id="3.30.40.10">
    <property type="entry name" value="Zinc/RING finger domain, C3HC4 (zinc finger)"/>
    <property type="match status" value="1"/>
</dbReference>
<evidence type="ECO:0000313" key="9">
    <source>
        <dbReference type="Proteomes" id="UP000039865"/>
    </source>
</evidence>
<dbReference type="CDD" id="cd19756">
    <property type="entry name" value="Bbox2"/>
    <property type="match status" value="1"/>
</dbReference>
<dbReference type="PANTHER" id="PTHR46344">
    <property type="entry name" value="OS02G0202900 PROTEIN"/>
    <property type="match status" value="1"/>
</dbReference>
<keyword evidence="9" id="KW-1185">Reference proteome</keyword>
<dbReference type="SUPFAM" id="SSF117281">
    <property type="entry name" value="Kelch motif"/>
    <property type="match status" value="1"/>
</dbReference>
<dbReference type="SUPFAM" id="SSF57845">
    <property type="entry name" value="B-box zinc-binding domain"/>
    <property type="match status" value="1"/>
</dbReference>
<feature type="region of interest" description="Disordered" evidence="7">
    <location>
        <begin position="276"/>
        <end position="315"/>
    </location>
</feature>
<evidence type="ECO:0000256" key="1">
    <source>
        <dbReference type="ARBA" id="ARBA00022441"/>
    </source>
</evidence>
<dbReference type="InterPro" id="IPR006652">
    <property type="entry name" value="Kelch_1"/>
</dbReference>
<dbReference type="InterPro" id="IPR013083">
    <property type="entry name" value="Znf_RING/FYVE/PHD"/>
</dbReference>
<feature type="region of interest" description="Disordered" evidence="7">
    <location>
        <begin position="571"/>
        <end position="615"/>
    </location>
</feature>
<dbReference type="InterPro" id="IPR015915">
    <property type="entry name" value="Kelch-typ_b-propeller"/>
</dbReference>
<dbReference type="EMBL" id="CCKQ01005985">
    <property type="protein sequence ID" value="CDW77259.1"/>
    <property type="molecule type" value="Genomic_DNA"/>
</dbReference>
<feature type="compositionally biased region" description="Low complexity" evidence="7">
    <location>
        <begin position="1717"/>
        <end position="1727"/>
    </location>
</feature>
<evidence type="ECO:0000256" key="4">
    <source>
        <dbReference type="ARBA" id="ARBA00022771"/>
    </source>
</evidence>
<dbReference type="Proteomes" id="UP000039865">
    <property type="component" value="Unassembled WGS sequence"/>
</dbReference>
<gene>
    <name evidence="8" type="primary">Contig8285.g8841</name>
    <name evidence="8" type="ORF">STYLEM_6219</name>
</gene>
<evidence type="ECO:0000256" key="7">
    <source>
        <dbReference type="SAM" id="MobiDB-lite"/>
    </source>
</evidence>
<evidence type="ECO:0000256" key="2">
    <source>
        <dbReference type="ARBA" id="ARBA00022723"/>
    </source>
</evidence>
<feature type="compositionally biased region" description="Polar residues" evidence="7">
    <location>
        <begin position="799"/>
        <end position="809"/>
    </location>
</feature>
<dbReference type="PANTHER" id="PTHR46344:SF27">
    <property type="entry name" value="KELCH REPEAT SUPERFAMILY PROTEIN"/>
    <property type="match status" value="1"/>
</dbReference>
<sequence length="1727" mass="199132">MDSPQNLKLSFSPFSTSLNCSYCNAGFDLVNNTPYKLGCGHTVCKTCLRTCHKDKKDFKCKHDQIVTTVAQLRTLQKNVEVINKLKEKKSGNSPQTANMFPLKVRKETQKLQQLRSQEQNELRQDSSNSQSFAKQIEAFQDSIQPMSQLKMDFQPQKSSSSSNHQIEEEKVQTNTQETYLDNEQMRSQSPLPSSLHNTYKTGIKIQNQLIEEVVEEESSINNRTNVESLRQSQIRNEINGNTRSVMSINENGHSPSANNFQLHDLGTISEAELQQEKLQSKRGSARVSARLSARGTPKISSRQHQQEDDVNRHSQLSTRNQNLIDKMEQSNANVQNYSKNLGTDNQSRLFTIEVEHVSERIHEDQQQQQMFNLNPLFEFPVIHGSSQNEMDQLRQDSIYTETVQNVGSNENDQVLYQNSLGNTTIQSNTEIFRFHSNLTQNRQDLPSNQDMTRNLNASKSQSNSNLVSLNPQNDNISQVSPRSANVQQKTAQNEGQNLTPGDLTRNITPNPVHNHQIFEVHNQNTHINNEAHQHTFQENNQQNNNQEQSQIEIQNPINPIEQKIGSEHDGQYRESIQESQTQINSANIQPQYVDDQSKLVKGKKKGKKKKKKRGVNMTSMVEESYFDYTINQDDIEGDIQTNKSQKSMRSLKNLVNQNNEGSYSQSLAQSKSQYQLNSNNYINQDIDHYLAQELQTIPDQFEEYTVDQDRQMYNDEQMTEFQNEQIQQQIVDIPENFQPQLEANYEYRPSLQSYEELSQKRNEDLYQLQEQLRDLEQIDRPAIQNSKYVPPHLKHKQLRGSNTSMNEMNPLNHHENVQQPKGPQMSTQFNSRIESANSYGEYRDLGLESSSPTLMNLNQRGKSYQIPQQHRIQDGIPPFNKSMGGQYKFQAFSQNRSQGQLPDIRKQIIPNQSGIIQNQKQIIQSHQKLVQEEEFKHDISSEIPMSSKKSDGALNRLMNHNFGNVEKSTYYPNDILNQTEIRPPNQYFHETPPYIPSQMKTQNTDTYDYQKNTVNQFESINENFVSSPGSRASSKGSIRNQQNLNHSQVNEQNQLPTQSAQILPLQEQCKHHPREMIKYFCRDIGCLKGLCPDCIIEHSKHDFLAANELASFEIKQVVKQAQRKCKNQVRLQKEFKTQTEQKLSQLNRQRTDEFHRLHCYFNELHKELNERETQLNQLFNEEIRDIESQLMQDMQNIQQIYSENVKLFKRLRQLYDQQQISTEPAVVGNADVAYYLSNIVNQKEQQTTAKKFYVQLEEGKQDLITPSFQLDLNIEKDKIRSIARLISSNLEDGQFQLNIQQNLVVTHSKRPSATFPIQPAEEQSRAMSDNLRQSTNNQSFSANNTRKSIGQRITREIGVQTMDPSTNPSDSSRFKSINQVALLPQQSNNANLGEIVSTNSKNIYWFRWDSSEVYKLTQEGKTWQLRHDIKNQSKFLFFSSIVHLNNDLGCFIIGGSDNENNYSKRVQYFCKYNVFIEKPPMINKRAFFPSIFARLDNSIYVLGGSDSNQTDLNRCEKFSLIENVWRPIAPMNLSRNGTAAVILDHFRLIFTFGGNNHKVGSLTKIEKYEIDFDKWTLLSISMKHAIHDLTAFCVGKERVLIFGGHSNTEPSKDIEMIDLSFECFKSKNGKSQNFMMKEGGKTYFPPFYDHSTGKIQLLFGYCDTNPSIEELEISDLVFTGSHLTYHNNINQIGLSPNSSSRANQNLGIKGERRSHSQNRSSQQLLDM</sequence>
<evidence type="ECO:0000256" key="6">
    <source>
        <dbReference type="SAM" id="Coils"/>
    </source>
</evidence>
<dbReference type="OrthoDB" id="45365at2759"/>
<dbReference type="InterPro" id="IPR017907">
    <property type="entry name" value="Znf_RING_CS"/>
</dbReference>
<feature type="compositionally biased region" description="Polar residues" evidence="7">
    <location>
        <begin position="155"/>
        <end position="164"/>
    </location>
</feature>
<feature type="region of interest" description="Disordered" evidence="7">
    <location>
        <begin position="110"/>
        <end position="131"/>
    </location>
</feature>
<dbReference type="PROSITE" id="PS00518">
    <property type="entry name" value="ZF_RING_1"/>
    <property type="match status" value="1"/>
</dbReference>
<keyword evidence="1" id="KW-0880">Kelch repeat</keyword>
<accession>A0A078A4Y4</accession>
<dbReference type="Gene3D" id="2.120.10.80">
    <property type="entry name" value="Kelch-type beta propeller"/>
    <property type="match status" value="1"/>
</dbReference>
<feature type="compositionally biased region" description="Polar residues" evidence="7">
    <location>
        <begin position="817"/>
        <end position="827"/>
    </location>
</feature>
<feature type="compositionally biased region" description="Polar residues" evidence="7">
    <location>
        <begin position="577"/>
        <end position="590"/>
    </location>
</feature>
<dbReference type="SUPFAM" id="SSF57850">
    <property type="entry name" value="RING/U-box"/>
    <property type="match status" value="1"/>
</dbReference>
<proteinExistence type="predicted"/>
<organism evidence="8 9">
    <name type="scientific">Stylonychia lemnae</name>
    <name type="common">Ciliate</name>
    <dbReference type="NCBI Taxonomy" id="5949"/>
    <lineage>
        <taxon>Eukaryota</taxon>
        <taxon>Sar</taxon>
        <taxon>Alveolata</taxon>
        <taxon>Ciliophora</taxon>
        <taxon>Intramacronucleata</taxon>
        <taxon>Spirotrichea</taxon>
        <taxon>Stichotrichia</taxon>
        <taxon>Sporadotrichida</taxon>
        <taxon>Oxytrichidae</taxon>
        <taxon>Stylonychinae</taxon>
        <taxon>Stylonychia</taxon>
    </lineage>
</organism>
<feature type="coiled-coil region" evidence="6">
    <location>
        <begin position="1161"/>
        <end position="1189"/>
    </location>
</feature>
<evidence type="ECO:0000313" key="8">
    <source>
        <dbReference type="EMBL" id="CDW77259.1"/>
    </source>
</evidence>
<name>A0A078A4Y4_STYLE</name>